<evidence type="ECO:0000313" key="1">
    <source>
        <dbReference type="EMBL" id="KAK9996710.1"/>
    </source>
</evidence>
<accession>A0AAW2CER0</accession>
<name>A0AAW2CER0_9ROSI</name>
<gene>
    <name evidence="1" type="ORF">SO802_021396</name>
</gene>
<comment type="caution">
    <text evidence="1">The sequence shown here is derived from an EMBL/GenBank/DDBJ whole genome shotgun (WGS) entry which is preliminary data.</text>
</comment>
<sequence>MNCIQEGLIPSKYFEKSTERLVSANGTQMKIKYELNNAHVCHDNVCFKIQSILVKNMTDKVILGLPFINALYPFLVEHDGITTDPFGQKVKFRFASKFEIDTDNALNLIHAKINHLNFLEQEVRCKIIAEQLSERKNKGKAPAQSYPQDKRLPVGQPFVMHEGVSSGVKPSRSISLQEFFSTEFHNGLYSELPNSVKFILDNLQAGFTQKHQNLFKKTFQALEIHLVNLTTQNEIYASHYANLVSENWALKSHLVNHPNVTNEPYTSQLFGKEEIHSMDKKTIMGTDYARLSLKTQSLLRSAVANLPTEIQFSILESKAMFRSFDQWYKHFKKLVTVTIPDPDDLDVDDNVFIQLNWEEHFGSSLRVYEKKHPFLGLLINYEDGIAEEDRDPNWLSQMFEYGFISFIKLTSHDQISQFPQIIQNVVSQINSPYISIRCWSTFPKWKSDNWMNV</sequence>
<organism evidence="1 2">
    <name type="scientific">Lithocarpus litseifolius</name>
    <dbReference type="NCBI Taxonomy" id="425828"/>
    <lineage>
        <taxon>Eukaryota</taxon>
        <taxon>Viridiplantae</taxon>
        <taxon>Streptophyta</taxon>
        <taxon>Embryophyta</taxon>
        <taxon>Tracheophyta</taxon>
        <taxon>Spermatophyta</taxon>
        <taxon>Magnoliopsida</taxon>
        <taxon>eudicotyledons</taxon>
        <taxon>Gunneridae</taxon>
        <taxon>Pentapetalae</taxon>
        <taxon>rosids</taxon>
        <taxon>fabids</taxon>
        <taxon>Fagales</taxon>
        <taxon>Fagaceae</taxon>
        <taxon>Lithocarpus</taxon>
    </lineage>
</organism>
<protein>
    <submittedName>
        <fullName evidence="1">Uncharacterized protein</fullName>
    </submittedName>
</protein>
<proteinExistence type="predicted"/>
<evidence type="ECO:0000313" key="2">
    <source>
        <dbReference type="Proteomes" id="UP001459277"/>
    </source>
</evidence>
<dbReference type="AlphaFoldDB" id="A0AAW2CER0"/>
<keyword evidence="2" id="KW-1185">Reference proteome</keyword>
<reference evidence="1 2" key="1">
    <citation type="submission" date="2024-01" db="EMBL/GenBank/DDBJ databases">
        <title>A telomere-to-telomere, gap-free genome of sweet tea (Lithocarpus litseifolius).</title>
        <authorList>
            <person name="Zhou J."/>
        </authorList>
    </citation>
    <scope>NUCLEOTIDE SEQUENCE [LARGE SCALE GENOMIC DNA]</scope>
    <source>
        <strain evidence="1">Zhou-2022a</strain>
        <tissue evidence="1">Leaf</tissue>
    </source>
</reference>
<dbReference type="Proteomes" id="UP001459277">
    <property type="component" value="Unassembled WGS sequence"/>
</dbReference>
<dbReference type="EMBL" id="JAZDWU010000007">
    <property type="protein sequence ID" value="KAK9996710.1"/>
    <property type="molecule type" value="Genomic_DNA"/>
</dbReference>